<organism evidence="2 4">
    <name type="scientific">Glutamicibacter arilaitensis</name>
    <dbReference type="NCBI Taxonomy" id="256701"/>
    <lineage>
        <taxon>Bacteria</taxon>
        <taxon>Bacillati</taxon>
        <taxon>Actinomycetota</taxon>
        <taxon>Actinomycetes</taxon>
        <taxon>Micrococcales</taxon>
        <taxon>Micrococcaceae</taxon>
        <taxon>Glutamicibacter</taxon>
    </lineage>
</organism>
<dbReference type="CDD" id="cd00158">
    <property type="entry name" value="RHOD"/>
    <property type="match status" value="1"/>
</dbReference>
<evidence type="ECO:0000313" key="3">
    <source>
        <dbReference type="EMBL" id="TFH55541.1"/>
    </source>
</evidence>
<dbReference type="SUPFAM" id="SSF52821">
    <property type="entry name" value="Rhodanese/Cell cycle control phosphatase"/>
    <property type="match status" value="1"/>
</dbReference>
<dbReference type="InterPro" id="IPR001763">
    <property type="entry name" value="Rhodanese-like_dom"/>
</dbReference>
<dbReference type="InterPro" id="IPR021309">
    <property type="entry name" value="YgaP-like_TM"/>
</dbReference>
<dbReference type="InterPro" id="IPR036873">
    <property type="entry name" value="Rhodanese-like_dom_sf"/>
</dbReference>
<evidence type="ECO:0000313" key="2">
    <source>
        <dbReference type="EMBL" id="PMQ19657.1"/>
    </source>
</evidence>
<feature type="domain" description="Rhodanese" evidence="1">
    <location>
        <begin position="20"/>
        <end position="110"/>
    </location>
</feature>
<accession>A0A2N7S0J6</accession>
<reference evidence="3 5" key="2">
    <citation type="submission" date="2019-03" db="EMBL/GenBank/DDBJ databases">
        <title>Glutamicibacter sp. LJH19 genome.</title>
        <authorList>
            <person name="Sinai Borker S."/>
            <person name="Kumar R."/>
        </authorList>
    </citation>
    <scope>NUCLEOTIDE SEQUENCE [LARGE SCALE GENOMIC DNA]</scope>
    <source>
        <strain evidence="3 5">LJH19</strain>
    </source>
</reference>
<dbReference type="GO" id="GO:0004792">
    <property type="term" value="F:thiosulfate-cyanide sulfurtransferase activity"/>
    <property type="evidence" value="ECO:0007669"/>
    <property type="project" value="TreeGrafter"/>
</dbReference>
<name>A0A2N7S0J6_9MICC</name>
<dbReference type="Gene3D" id="3.40.250.10">
    <property type="entry name" value="Rhodanese-like domain"/>
    <property type="match status" value="1"/>
</dbReference>
<keyword evidence="2" id="KW-0808">Transferase</keyword>
<evidence type="ECO:0000313" key="5">
    <source>
        <dbReference type="Proteomes" id="UP000297638"/>
    </source>
</evidence>
<dbReference type="RefSeq" id="WP_102598754.1">
    <property type="nucleotide sequence ID" value="NZ_JABUYH010000024.1"/>
</dbReference>
<dbReference type="SMART" id="SM00450">
    <property type="entry name" value="RHOD"/>
    <property type="match status" value="1"/>
</dbReference>
<evidence type="ECO:0000313" key="4">
    <source>
        <dbReference type="Proteomes" id="UP000235739"/>
    </source>
</evidence>
<dbReference type="Proteomes" id="UP000235739">
    <property type="component" value="Unassembled WGS sequence"/>
</dbReference>
<reference evidence="2 4" key="1">
    <citation type="journal article" date="2017" name="Elife">
        <title>Extensive horizontal gene transfer in cheese-associated bacteria.</title>
        <authorList>
            <person name="Bonham K.S."/>
            <person name="Wolfe B.E."/>
            <person name="Dutton R.J."/>
        </authorList>
    </citation>
    <scope>NUCLEOTIDE SEQUENCE [LARGE SCALE GENOMIC DNA]</scope>
    <source>
        <strain evidence="2 4">JB182</strain>
    </source>
</reference>
<dbReference type="EMBL" id="SPDS01000001">
    <property type="protein sequence ID" value="TFH55541.1"/>
    <property type="molecule type" value="Genomic_DNA"/>
</dbReference>
<gene>
    <name evidence="2" type="ORF">CIK84_13445</name>
    <name evidence="3" type="ORF">EXY26_00110</name>
</gene>
<dbReference type="Proteomes" id="UP000297638">
    <property type="component" value="Unassembled WGS sequence"/>
</dbReference>
<protein>
    <submittedName>
        <fullName evidence="3">DUF2892 domain-containing protein</fullName>
    </submittedName>
    <submittedName>
        <fullName evidence="2">Sulfurtransferase</fullName>
    </submittedName>
</protein>
<dbReference type="PROSITE" id="PS50206">
    <property type="entry name" value="RHODANESE_3"/>
    <property type="match status" value="1"/>
</dbReference>
<comment type="caution">
    <text evidence="2">The sequence shown here is derived from an EMBL/GenBank/DDBJ whole genome shotgun (WGS) entry which is preliminary data.</text>
</comment>
<dbReference type="Pfam" id="PF00581">
    <property type="entry name" value="Rhodanese"/>
    <property type="match status" value="1"/>
</dbReference>
<dbReference type="PANTHER" id="PTHR44086:SF13">
    <property type="entry name" value="THIOSULFATE SULFURTRANSFERASE PSPE"/>
    <property type="match status" value="1"/>
</dbReference>
<evidence type="ECO:0000259" key="1">
    <source>
        <dbReference type="PROSITE" id="PS50206"/>
    </source>
</evidence>
<dbReference type="PANTHER" id="PTHR44086">
    <property type="entry name" value="THIOSULFATE SULFURTRANSFERASE RDL2, MITOCHONDRIAL-RELATED"/>
    <property type="match status" value="1"/>
</dbReference>
<dbReference type="Gene3D" id="6.10.140.1340">
    <property type="match status" value="1"/>
</dbReference>
<dbReference type="Pfam" id="PF11127">
    <property type="entry name" value="YgaP-like_TM"/>
    <property type="match status" value="1"/>
</dbReference>
<dbReference type="AlphaFoldDB" id="A0A2N7S0J6"/>
<proteinExistence type="predicted"/>
<sequence>MTSTLNTMDAAALKCLVDAPDADLALIDVRTAGEFETVHIPGSYNVPLEEFTANAAEVLAKIPGTPVLICHSGNRASKAQRALNEQQLGHSTVLIGGVTAYENAGGTMVRGVQRWALDRQMRMTAGSLVLAGLLGAKFISPKFAYLSAGIGGGLVFSAVRDSCPMISALGKMPWNKVAK</sequence>
<dbReference type="EMBL" id="PNQX01000002">
    <property type="protein sequence ID" value="PMQ19657.1"/>
    <property type="molecule type" value="Genomic_DNA"/>
</dbReference>